<dbReference type="Gene3D" id="1.20.80.10">
    <property type="match status" value="1"/>
</dbReference>
<dbReference type="Gene3D" id="3.10.20.90">
    <property type="entry name" value="Phosphatidylinositol 3-kinase Catalytic Subunit, Chain A, domain 1"/>
    <property type="match status" value="2"/>
</dbReference>
<dbReference type="Pfam" id="PF21865">
    <property type="entry name" value="TLN1-like_RS"/>
    <property type="match status" value="2"/>
</dbReference>
<dbReference type="Gene3D" id="1.20.1420.10">
    <property type="entry name" value="Talin, central domain"/>
    <property type="match status" value="8"/>
</dbReference>
<feature type="domain" description="I/LWEQ" evidence="6">
    <location>
        <begin position="2295"/>
        <end position="2534"/>
    </location>
</feature>
<protein>
    <submittedName>
        <fullName evidence="7">Putative talin</fullName>
    </submittedName>
</protein>
<evidence type="ECO:0000259" key="6">
    <source>
        <dbReference type="PROSITE" id="PS50945"/>
    </source>
</evidence>
<dbReference type="Pfam" id="PF09141">
    <property type="entry name" value="Talin_middle"/>
    <property type="match status" value="1"/>
</dbReference>
<dbReference type="GO" id="GO:0051015">
    <property type="term" value="F:actin filament binding"/>
    <property type="evidence" value="ECO:0007669"/>
    <property type="project" value="InterPro"/>
</dbReference>
<dbReference type="InterPro" id="IPR000299">
    <property type="entry name" value="FERM_domain"/>
</dbReference>
<dbReference type="InterPro" id="IPR035964">
    <property type="entry name" value="I/LWEQ_dom_sf"/>
</dbReference>
<dbReference type="CDD" id="cd14473">
    <property type="entry name" value="FERM_B-lobe"/>
    <property type="match status" value="1"/>
</dbReference>
<dbReference type="GO" id="GO:0009887">
    <property type="term" value="P:animal organ morphogenesis"/>
    <property type="evidence" value="ECO:0007669"/>
    <property type="project" value="UniProtKB-ARBA"/>
</dbReference>
<dbReference type="InterPro" id="IPR011993">
    <property type="entry name" value="PH-like_dom_sf"/>
</dbReference>
<evidence type="ECO:0000256" key="2">
    <source>
        <dbReference type="ARBA" id="ARBA00022490"/>
    </source>
</evidence>
<dbReference type="InterPro" id="IPR015009">
    <property type="entry name" value="Vinculin-bd_dom"/>
</dbReference>
<dbReference type="PANTHER" id="PTHR19981:SF1">
    <property type="entry name" value="RHEA, ISOFORM B"/>
    <property type="match status" value="1"/>
</dbReference>
<dbReference type="Pfam" id="PF25177">
    <property type="entry name" value="Talin_VBS2"/>
    <property type="match status" value="1"/>
</dbReference>
<dbReference type="InterPro" id="IPR057346">
    <property type="entry name" value="Talin1/2_VBS2"/>
</dbReference>
<dbReference type="InterPro" id="IPR036723">
    <property type="entry name" value="Alpha-catenin/vinculin-like_sf"/>
</dbReference>
<evidence type="ECO:0000313" key="7">
    <source>
        <dbReference type="EMBL" id="NOV49159.1"/>
    </source>
</evidence>
<dbReference type="CDD" id="cd17090">
    <property type="entry name" value="FERM_F1_TLN"/>
    <property type="match status" value="1"/>
</dbReference>
<dbReference type="InterPro" id="IPR002558">
    <property type="entry name" value="ILWEQ_dom"/>
</dbReference>
<dbReference type="Gene3D" id="1.20.1410.10">
    <property type="entry name" value="I/LWEQ domain"/>
    <property type="match status" value="1"/>
</dbReference>
<dbReference type="SUPFAM" id="SSF47031">
    <property type="entry name" value="Second domain of FERM"/>
    <property type="match status" value="1"/>
</dbReference>
<dbReference type="InterPro" id="IPR002404">
    <property type="entry name" value="IRS_PTB"/>
</dbReference>
<dbReference type="Pfam" id="PF08913">
    <property type="entry name" value="VBS"/>
    <property type="match status" value="1"/>
</dbReference>
<dbReference type="FunFam" id="1.20.1420.10:FF:000012">
    <property type="entry name" value="Rhea, isoform B"/>
    <property type="match status" value="1"/>
</dbReference>
<dbReference type="Gene3D" id="1.20.120.230">
    <property type="entry name" value="Alpha-catenin/vinculin-like"/>
    <property type="match status" value="4"/>
</dbReference>
<dbReference type="GO" id="GO:0005856">
    <property type="term" value="C:cytoskeleton"/>
    <property type="evidence" value="ECO:0007669"/>
    <property type="project" value="UniProtKB-SubCell"/>
</dbReference>
<dbReference type="EMBL" id="GIIL01005433">
    <property type="protein sequence ID" value="NOV49159.1"/>
    <property type="molecule type" value="Transcribed_RNA"/>
</dbReference>
<dbReference type="GO" id="GO:0005200">
    <property type="term" value="F:structural constituent of cytoskeleton"/>
    <property type="evidence" value="ECO:0007669"/>
    <property type="project" value="InterPro"/>
</dbReference>
<dbReference type="InterPro" id="IPR054082">
    <property type="entry name" value="Talin_IBS2B"/>
</dbReference>
<evidence type="ECO:0000256" key="4">
    <source>
        <dbReference type="SAM" id="Coils"/>
    </source>
</evidence>
<dbReference type="GO" id="GO:0005178">
    <property type="term" value="F:integrin binding"/>
    <property type="evidence" value="ECO:0007669"/>
    <property type="project" value="TreeGrafter"/>
</dbReference>
<dbReference type="FunFam" id="1.20.1420.10:FF:000002">
    <property type="entry name" value="Talin 2"/>
    <property type="match status" value="1"/>
</dbReference>
<dbReference type="PANTHER" id="PTHR19981">
    <property type="entry name" value="TALIN"/>
    <property type="match status" value="1"/>
</dbReference>
<dbReference type="SMART" id="SM00295">
    <property type="entry name" value="B41"/>
    <property type="match status" value="1"/>
</dbReference>
<evidence type="ECO:0000256" key="3">
    <source>
        <dbReference type="ARBA" id="ARBA00023212"/>
    </source>
</evidence>
<dbReference type="GO" id="GO:0001726">
    <property type="term" value="C:ruffle"/>
    <property type="evidence" value="ECO:0007669"/>
    <property type="project" value="InterPro"/>
</dbReference>
<keyword evidence="2" id="KW-0963">Cytoplasm</keyword>
<dbReference type="SUPFAM" id="SSF47220">
    <property type="entry name" value="alpha-catenin/vinculin-like"/>
    <property type="match status" value="5"/>
</dbReference>
<dbReference type="CDD" id="cd10569">
    <property type="entry name" value="FERM_C_Talin"/>
    <property type="match status" value="1"/>
</dbReference>
<keyword evidence="3" id="KW-0206">Cytoskeleton</keyword>
<dbReference type="GO" id="GO:0005737">
    <property type="term" value="C:cytoplasm"/>
    <property type="evidence" value="ECO:0007669"/>
    <property type="project" value="TreeGrafter"/>
</dbReference>
<feature type="domain" description="FERM" evidence="5">
    <location>
        <begin position="89"/>
        <end position="413"/>
    </location>
</feature>
<dbReference type="Gene3D" id="2.30.29.30">
    <property type="entry name" value="Pleckstrin-homology domain (PH domain)/Phosphotyrosine-binding domain (PTB)"/>
    <property type="match status" value="1"/>
</dbReference>
<dbReference type="InterPro" id="IPR049108">
    <property type="entry name" value="Talin_R4"/>
</dbReference>
<dbReference type="InterPro" id="IPR014352">
    <property type="entry name" value="FERM/acyl-CoA-bd_prot_sf"/>
</dbReference>
<feature type="coiled-coil region" evidence="4">
    <location>
        <begin position="2502"/>
        <end position="2529"/>
    </location>
</feature>
<dbReference type="InterPro" id="IPR019749">
    <property type="entry name" value="Band_41_domain"/>
</dbReference>
<dbReference type="PROSITE" id="PS50057">
    <property type="entry name" value="FERM_3"/>
    <property type="match status" value="1"/>
</dbReference>
<comment type="subcellular location">
    <subcellularLocation>
        <location evidence="1">Cytoplasm</location>
        <location evidence="1">Cytoskeleton</location>
    </subcellularLocation>
</comment>
<proteinExistence type="predicted"/>
<dbReference type="CDD" id="cd17089">
    <property type="entry name" value="FERM_F0_TLN"/>
    <property type="match status" value="1"/>
</dbReference>
<sequence length="2552" mass="276215">MATLSLRISLEGGRVTKTMQFDPSTTVFDCCRIIREKISEANAAGQMQDFGLFLSDDDTRQGVWLEPARKLDYYLLRNGDLLEYRRKLRHLRVRMLDGSVKTLLLDDSQPVACLMVVICTKIGITNHDEYSLVRDEPENPVEPLQENRYGTLTLRRKNLDKERDTKMENLRKKLKTDDEVNWVDPNKKIRQKETEKNKTVLLRRKYFFSDQNIDSRDPVQLNLLYVQARDAILDGKHPVTQEKACEFAGIQCHIQFGAQNENKQKQEKLNLKEFLPQSYARVKGIEKKVFNEHKKHFDKSEVDAKVLYTRTARALKTYGVTFFLVKEKMKGKNKLVPRLLGVTKDSVLRLDEKTKEILKTWPLTTVRRWCASPNTFTLDFGDYSDQYYSVQTTEAEQIQQLIAGYIDIILKKKQTKDHFGIEGDEGSTMVEDSVSPFRATVIQHESSKTGKVNTESLAKPAIMRAGGDGSRPYAHGHVGGSQLATVSGQINIGHTPPLVKQSKVTSVLTEPQQALLSDINAGQDVISNAKRDLETKAQIPELGSDPASVKWRENSIEISKQSVTHRIAAMSAATAQVVTLTSGGDNVDHKSVGNAVSTIAKNLPEMTKDVRLIAALIDDNTSGEKLLEAARSLCSAFSDLLKAAEPENKEPTQLINAASKVGEASHHVLSTMGEESDESREVQEMLLALAKAVANATAALVLKAKNIAETCEDPLYKNKVIDAATQCALATSQLVACAKVVAPSLQSPACRQQLETAAREVMQAVQSVIQVCNEATQQQSKLNDLNEAASEVSKTLSSLLNHIKNINNEYATTTVEESHIENLYVATDLLIGATDPTEMVKQARVLGQATAKLIQSIKFEAEKQPDSEQQHKLLAAAKQLADATAKMVEAARLCASSPNEPTHQEALRVAAEELRDITASAPILRKKLIGRLEQCAKRAASAATQCISAAQNATMHSTDIQVRETLLEDCKTTSSLIPKLVSSVKSSMNYPDDPNAQIGLINSAQTFLEPAEETCDSCRSLLPTVTSQSSSTELSRSCQVLSTALNDLSIASGRAREACAGFEMGAALESVSMLRKTLHETRVAAERRSLVPLPGETVESTSLKLASTSKSVSMNMAQLISAVNQNNRYYAGNAARDAASSLNDFNSAVRGVAATTSTTTVIECAEDVITSAMRVIEEAYRSLQGEREQQHVLNAASDLNQALSRTVDCLPGQKDVEKAINTINSVTEIVSLNEFPSTNKSYNQLQQELTSAAETLHTASGEIVNSASSPARLAQTSHSFSQAYKELLLVALELAGLNTDETARGQVVISLQGVSTSSTTLLTSAKHVAADPTQPNARNQLTAAARAVTESINYLVDVCTSASPAQKECDNAIRKIESLRPLLDRPNEPLSDLSYFECLDVVKEQSKKLGDGMSGIANHAKHNQHKEFAQSVREVNDSIYGLIEASAQAAYLVGVSDPTSVVGRPGLVDQAQFARAAQAIRTGCDVLIAPTSTQPQVLQAATIIAKHTSALCNACRIASNNTSNLVAKRQFVQSAKDVANSTAALVKGIKALDADYSAESRESCVQATKPLLDAVSSLCEFSNNPQFVSVPTRISAQGRKAQEPILSSGHSTLNASVNMIVAAKSLSLSPRDPPAWQLLASNSKDVSDSIKSLITNIREKAPGQTQCDTVIQQLNDCVRHLDQTSINVVSTVTPSQENTLQGFLSQMNSAANELTDRLAPLQTAAKCEAENLGHTVLQMSRYVEALVKYAVGAATHFVHSSQRLHLLEYTKSVTENAIQVANLAKLTGGNPRATQYHGELDESIDSMKESITELITSLEELSTQNGFVNGLLESINRAMSRVSDRRSSLIVTSSSDSFVDYQTRMVYEAKEIARISNEMSSKAVSDPAALSTLAANLTHHYAQLADDSFGAVLNTNLSDVGMKIKSTVQELGRSCCQLVEASGAYQMQQGDGTSATISMHSRSVNDKVAKVLAALQSCSRGTQACINAASTVSGIIGDIDTTIMFATAGTLHAERDNASFSEHREHILKTAKALVEDTKTLVAGAAGSQDQLAAAAQNAVSTIVQLAGVVKLGAESLGSNNPDSQVMLMNAVKDVASALGELIQATKAASGKPIDDPSMGQLKGSARVMVTNVTSLLKTVKAVEDKHTRGTRALESTIEAISQEINSLQIDGAKGKGTPEELVRATKLVTQATSKAIAAGNSGSQEDIIIAANQGRKAISDLLVVCKNTAYSCTETIELREQTLEAGNKVATHYQRLLQAVLAGPEGKENLPYLSRQVAQSVAELVSLAETLKGHDWVDPEDPTVIAENELLTAASSIDAAARKLANLRPRRRSVKETDENLNFDEMILEAAKSITAATHALVKAASDSQRELIDQGKVARRLHKTSDDGQWSEGLVSAARLVVGATQKLVNTAQALAQQQSSEEMLISSAKQVASSTAQLLVASQVKADPDSPSFTRLQAAGNAVIRSTDNLVKSAQQAISGEDEHSLVLNTRMVGGITQEINARSEVFRIEKQLEEARNRLAAIHQAKYRIRKDESDQEYYSDQNDTLNS</sequence>
<dbReference type="SUPFAM" id="SSF109880">
    <property type="entry name" value="A middle domain of Talin 1"/>
    <property type="match status" value="1"/>
</dbReference>
<dbReference type="Pfam" id="PF21896">
    <property type="entry name" value="Talin_IBS2B"/>
    <property type="match status" value="5"/>
</dbReference>
<dbReference type="FunFam" id="1.20.1410.10:FF:000001">
    <property type="entry name" value="Talin 2"/>
    <property type="match status" value="1"/>
</dbReference>
<name>A0A6M2DRY5_XENCH</name>
<dbReference type="Pfam" id="PF02174">
    <property type="entry name" value="IRS"/>
    <property type="match status" value="1"/>
</dbReference>
<dbReference type="SUPFAM" id="SSF50729">
    <property type="entry name" value="PH domain-like"/>
    <property type="match status" value="1"/>
</dbReference>
<dbReference type="FunFam" id="1.20.120.230:FF:000002">
    <property type="entry name" value="Talin 2"/>
    <property type="match status" value="1"/>
</dbReference>
<dbReference type="SMART" id="SM00307">
    <property type="entry name" value="ILWEQ"/>
    <property type="match status" value="1"/>
</dbReference>
<dbReference type="GO" id="GO:0005886">
    <property type="term" value="C:plasma membrane"/>
    <property type="evidence" value="ECO:0007669"/>
    <property type="project" value="TreeGrafter"/>
</dbReference>
<dbReference type="PROSITE" id="PS50945">
    <property type="entry name" value="I_LWEQ"/>
    <property type="match status" value="1"/>
</dbReference>
<dbReference type="GO" id="GO:0030036">
    <property type="term" value="P:actin cytoskeleton organization"/>
    <property type="evidence" value="ECO:0007669"/>
    <property type="project" value="TreeGrafter"/>
</dbReference>
<dbReference type="InterPro" id="IPR037438">
    <property type="entry name" value="Talin1/2-RS"/>
</dbReference>
<dbReference type="InterPro" id="IPR054060">
    <property type="entry name" value="TLN1-like_RS"/>
</dbReference>
<dbReference type="Pfam" id="PF16511">
    <property type="entry name" value="FERM_f0"/>
    <property type="match status" value="1"/>
</dbReference>
<dbReference type="FunFam" id="1.20.120.230:FF:000003">
    <property type="entry name" value="Talin 2"/>
    <property type="match status" value="1"/>
</dbReference>
<dbReference type="FunFam" id="2.30.29.30:FF:000028">
    <property type="entry name" value="Talin 2"/>
    <property type="match status" value="1"/>
</dbReference>
<reference evidence="7" key="1">
    <citation type="submission" date="2020-03" db="EMBL/GenBank/DDBJ databases">
        <title>Transcriptomic Profiling of the Digestive Tract of the Rat Flea, Xenopsylla cheopis, Following Blood Feeding and Infection with Yersinia pestis.</title>
        <authorList>
            <person name="Bland D.M."/>
            <person name="Martens C.A."/>
            <person name="Virtaneva K."/>
            <person name="Kanakabandi K."/>
            <person name="Long D."/>
            <person name="Rosenke R."/>
            <person name="Saturday G.A."/>
            <person name="Hoyt F.H."/>
            <person name="Bruno D.P."/>
            <person name="Ribeiro J.M.C."/>
            <person name="Hinnebusch J."/>
        </authorList>
    </citation>
    <scope>NUCLEOTIDE SEQUENCE</scope>
</reference>
<accession>A0A6M2DRY5</accession>
<dbReference type="FunFam" id="1.20.80.10:FF:000007">
    <property type="entry name" value="Talin 2"/>
    <property type="match status" value="1"/>
</dbReference>
<dbReference type="InterPro" id="IPR035963">
    <property type="entry name" value="FERM_2"/>
</dbReference>
<dbReference type="InterPro" id="IPR032425">
    <property type="entry name" value="FERM_f0"/>
</dbReference>
<dbReference type="InterPro" id="IPR015224">
    <property type="entry name" value="Talin_cent"/>
</dbReference>
<dbReference type="SUPFAM" id="SSF109885">
    <property type="entry name" value="I/LWEQ domain"/>
    <property type="match status" value="4"/>
</dbReference>
<evidence type="ECO:0000256" key="1">
    <source>
        <dbReference type="ARBA" id="ARBA00004245"/>
    </source>
</evidence>
<keyword evidence="4" id="KW-0175">Coiled coil</keyword>
<dbReference type="SMART" id="SM01244">
    <property type="entry name" value="IRS"/>
    <property type="match status" value="1"/>
</dbReference>
<organism evidence="7">
    <name type="scientific">Xenopsylla cheopis</name>
    <name type="common">Oriental rat flea</name>
    <name type="synonym">Pulex cheopis</name>
    <dbReference type="NCBI Taxonomy" id="163159"/>
    <lineage>
        <taxon>Eukaryota</taxon>
        <taxon>Metazoa</taxon>
        <taxon>Ecdysozoa</taxon>
        <taxon>Arthropoda</taxon>
        <taxon>Hexapoda</taxon>
        <taxon>Insecta</taxon>
        <taxon>Pterygota</taxon>
        <taxon>Neoptera</taxon>
        <taxon>Endopterygota</taxon>
        <taxon>Siphonaptera</taxon>
        <taxon>Pulicidae</taxon>
        <taxon>Xenopsyllinae</taxon>
        <taxon>Xenopsylla</taxon>
    </lineage>
</organism>
<evidence type="ECO:0000259" key="5">
    <source>
        <dbReference type="PROSITE" id="PS50057"/>
    </source>
</evidence>
<dbReference type="GO" id="GO:0030182">
    <property type="term" value="P:neuron differentiation"/>
    <property type="evidence" value="ECO:0007669"/>
    <property type="project" value="UniProtKB-ARBA"/>
</dbReference>
<dbReference type="Pfam" id="PF01608">
    <property type="entry name" value="I_LWEQ"/>
    <property type="match status" value="1"/>
</dbReference>
<dbReference type="CDD" id="cd12150">
    <property type="entry name" value="talin-RS"/>
    <property type="match status" value="1"/>
</dbReference>
<dbReference type="GO" id="GO:0098609">
    <property type="term" value="P:cell-cell adhesion"/>
    <property type="evidence" value="ECO:0007669"/>
    <property type="project" value="TreeGrafter"/>
</dbReference>
<dbReference type="InterPro" id="IPR036476">
    <property type="entry name" value="Talin_cent_sf"/>
</dbReference>
<dbReference type="InterPro" id="IPR019748">
    <property type="entry name" value="FERM_central"/>
</dbReference>
<dbReference type="GO" id="GO:0005925">
    <property type="term" value="C:focal adhesion"/>
    <property type="evidence" value="ECO:0007669"/>
    <property type="project" value="InterPro"/>
</dbReference>
<dbReference type="Pfam" id="PF21692">
    <property type="entry name" value="Talin_R4"/>
    <property type="match status" value="1"/>
</dbReference>